<protein>
    <submittedName>
        <fullName evidence="1">Uncharacterized protein</fullName>
    </submittedName>
</protein>
<accession>A0AA36DJQ9</accession>
<proteinExistence type="predicted"/>
<dbReference type="PANTHER" id="PTHR23020:SF8">
    <property type="entry name" value="CHK KINASE-LIKE DOMAIN-CONTAINING PROTEIN"/>
    <property type="match status" value="1"/>
</dbReference>
<dbReference type="InterPro" id="IPR012877">
    <property type="entry name" value="Dhs-27"/>
</dbReference>
<dbReference type="Proteomes" id="UP001176961">
    <property type="component" value="Unassembled WGS sequence"/>
</dbReference>
<dbReference type="AlphaFoldDB" id="A0AA36DJQ9"/>
<keyword evidence="2" id="KW-1185">Reference proteome</keyword>
<dbReference type="PANTHER" id="PTHR23020">
    <property type="entry name" value="UNCHARACTERIZED NUCLEAR HORMONE RECEPTOR-RELATED"/>
    <property type="match status" value="1"/>
</dbReference>
<evidence type="ECO:0000313" key="2">
    <source>
        <dbReference type="Proteomes" id="UP001176961"/>
    </source>
</evidence>
<organism evidence="1 2">
    <name type="scientific">Cylicocyclus nassatus</name>
    <name type="common">Nematode worm</name>
    <dbReference type="NCBI Taxonomy" id="53992"/>
    <lineage>
        <taxon>Eukaryota</taxon>
        <taxon>Metazoa</taxon>
        <taxon>Ecdysozoa</taxon>
        <taxon>Nematoda</taxon>
        <taxon>Chromadorea</taxon>
        <taxon>Rhabditida</taxon>
        <taxon>Rhabditina</taxon>
        <taxon>Rhabditomorpha</taxon>
        <taxon>Strongyloidea</taxon>
        <taxon>Strongylidae</taxon>
        <taxon>Cylicocyclus</taxon>
    </lineage>
</organism>
<gene>
    <name evidence="1" type="ORF">CYNAS_LOCUS13</name>
</gene>
<reference evidence="1" key="1">
    <citation type="submission" date="2023-07" db="EMBL/GenBank/DDBJ databases">
        <authorList>
            <consortium name="CYATHOMIX"/>
        </authorList>
    </citation>
    <scope>NUCLEOTIDE SEQUENCE</scope>
    <source>
        <strain evidence="1">N/A</strain>
    </source>
</reference>
<dbReference type="EMBL" id="CATQJL010000001">
    <property type="protein sequence ID" value="CAJ0588030.1"/>
    <property type="molecule type" value="Genomic_DNA"/>
</dbReference>
<comment type="caution">
    <text evidence="1">The sequence shown here is derived from an EMBL/GenBank/DDBJ whole genome shotgun (WGS) entry which is preliminary data.</text>
</comment>
<dbReference type="InterPro" id="IPR052961">
    <property type="entry name" value="Oxido-Kinase-like_Enzymes"/>
</dbReference>
<name>A0AA36DJQ9_CYLNA</name>
<dbReference type="Pfam" id="PF07914">
    <property type="entry name" value="DUF1679"/>
    <property type="match status" value="1"/>
</dbReference>
<sequence length="102" mass="11611">MGCPAVDLVRLFVTCLSGKDRRRYWVALIEEFYGYLVEEVGDKEMPFTLEQLKESYYRFLPMGAFMIMQSIGPLFDGLCKNPDELQKAKSLAVVTEKTESAG</sequence>
<evidence type="ECO:0000313" key="1">
    <source>
        <dbReference type="EMBL" id="CAJ0588030.1"/>
    </source>
</evidence>